<evidence type="ECO:0000256" key="1">
    <source>
        <dbReference type="ARBA" id="ARBA00023117"/>
    </source>
</evidence>
<dbReference type="OrthoDB" id="21449at2759"/>
<comment type="caution">
    <text evidence="4">The sequence shown here is derived from an EMBL/GenBank/DDBJ whole genome shotgun (WGS) entry which is preliminary data.</text>
</comment>
<dbReference type="AlphaFoldDB" id="A0A7D9HY80"/>
<dbReference type="PROSITE" id="PS50014">
    <property type="entry name" value="BROMODOMAIN_2"/>
    <property type="match status" value="1"/>
</dbReference>
<name>A0A7D9HY80_PARCT</name>
<dbReference type="InterPro" id="IPR040214">
    <property type="entry name" value="BRD10"/>
</dbReference>
<feature type="region of interest" description="Disordered" evidence="3">
    <location>
        <begin position="338"/>
        <end position="429"/>
    </location>
</feature>
<gene>
    <name evidence="4" type="ORF">PACLA_8A076785</name>
</gene>
<reference evidence="4" key="1">
    <citation type="submission" date="2020-04" db="EMBL/GenBank/DDBJ databases">
        <authorList>
            <person name="Alioto T."/>
            <person name="Alioto T."/>
            <person name="Gomez Garrido J."/>
        </authorList>
    </citation>
    <scope>NUCLEOTIDE SEQUENCE</scope>
    <source>
        <strain evidence="4">A484AB</strain>
    </source>
</reference>
<dbReference type="Pfam" id="PF00439">
    <property type="entry name" value="Bromodomain"/>
    <property type="match status" value="1"/>
</dbReference>
<proteinExistence type="predicted"/>
<evidence type="ECO:0000256" key="2">
    <source>
        <dbReference type="SAM" id="Coils"/>
    </source>
</evidence>
<dbReference type="PRINTS" id="PR00503">
    <property type="entry name" value="BROMODOMAIN"/>
</dbReference>
<protein>
    <submittedName>
        <fullName evidence="4">Homeotic female sterile</fullName>
    </submittedName>
</protein>
<feature type="region of interest" description="Disordered" evidence="3">
    <location>
        <begin position="441"/>
        <end position="463"/>
    </location>
</feature>
<feature type="coiled-coil region" evidence="2">
    <location>
        <begin position="229"/>
        <end position="268"/>
    </location>
</feature>
<keyword evidence="5" id="KW-1185">Reference proteome</keyword>
<feature type="compositionally biased region" description="Basic and acidic residues" evidence="3">
    <location>
        <begin position="9"/>
        <end position="18"/>
    </location>
</feature>
<dbReference type="InterPro" id="IPR036427">
    <property type="entry name" value="Bromodomain-like_sf"/>
</dbReference>
<dbReference type="SUPFAM" id="SSF47370">
    <property type="entry name" value="Bromodomain"/>
    <property type="match status" value="1"/>
</dbReference>
<sequence length="463" mass="52667">MEPETLLVKQEDMEKSDSPVETSINEENIAEKLNENNVEIDVMSIVASQPAVVVPVPFVPDLTLFSYEVQQGYRIVRELLSDQYKSIIYPFLQPVDVEGLNLWDYHARIETPMSFSQIEGKFNSYVYESITAVISDVRLILENCYRYNGSAHWISKLAHKLEKILDQKLALLNRSLREKVTLHATMAFRNKNEIVADIEEPASGGRPRRSGRTSYVVNGMNAEKRSSLMNHLLLEEEENQREMKRMKEKEKKEANEALMQELSEWEDEIFTKNVLKELSLDMSKVESKPTYESLVNVQSNMYEQIPVNCNTPGASGVSGQTPIAEPFYHVVDTLEGAQDPGQICHDPDNCETRREIPGRTGDDNPERVYSTLEDEGAPENFGREVPGRTGDDNPERVYSTLEEEEEESAPENYGREVPGRTGDDDTERVYSVLEDEAAESDYLTILPEKSDYEQPINPPMSHA</sequence>
<keyword evidence="1" id="KW-0103">Bromodomain</keyword>
<feature type="compositionally biased region" description="Basic and acidic residues" evidence="3">
    <location>
        <begin position="413"/>
        <end position="423"/>
    </location>
</feature>
<feature type="region of interest" description="Disordered" evidence="3">
    <location>
        <begin position="1"/>
        <end position="21"/>
    </location>
</feature>
<dbReference type="Gene3D" id="1.20.920.10">
    <property type="entry name" value="Bromodomain-like"/>
    <property type="match status" value="1"/>
</dbReference>
<dbReference type="InterPro" id="IPR001487">
    <property type="entry name" value="Bromodomain"/>
</dbReference>
<evidence type="ECO:0000313" key="4">
    <source>
        <dbReference type="EMBL" id="CAB3996699.1"/>
    </source>
</evidence>
<evidence type="ECO:0000313" key="5">
    <source>
        <dbReference type="Proteomes" id="UP001152795"/>
    </source>
</evidence>
<feature type="compositionally biased region" description="Basic and acidic residues" evidence="3">
    <location>
        <begin position="381"/>
        <end position="395"/>
    </location>
</feature>
<dbReference type="PANTHER" id="PTHR31095">
    <property type="entry name" value="RIKEN CDNA 9930021J03 GENE"/>
    <property type="match status" value="1"/>
</dbReference>
<dbReference type="EMBL" id="CACRXK020002929">
    <property type="protein sequence ID" value="CAB3996699.1"/>
    <property type="molecule type" value="Genomic_DNA"/>
</dbReference>
<evidence type="ECO:0000256" key="3">
    <source>
        <dbReference type="SAM" id="MobiDB-lite"/>
    </source>
</evidence>
<feature type="compositionally biased region" description="Basic and acidic residues" evidence="3">
    <location>
        <begin position="345"/>
        <end position="366"/>
    </location>
</feature>
<organism evidence="4 5">
    <name type="scientific">Paramuricea clavata</name>
    <name type="common">Red gorgonian</name>
    <name type="synonym">Violescent sea-whip</name>
    <dbReference type="NCBI Taxonomy" id="317549"/>
    <lineage>
        <taxon>Eukaryota</taxon>
        <taxon>Metazoa</taxon>
        <taxon>Cnidaria</taxon>
        <taxon>Anthozoa</taxon>
        <taxon>Octocorallia</taxon>
        <taxon>Malacalcyonacea</taxon>
        <taxon>Plexauridae</taxon>
        <taxon>Paramuricea</taxon>
    </lineage>
</organism>
<keyword evidence="2" id="KW-0175">Coiled coil</keyword>
<dbReference type="Proteomes" id="UP001152795">
    <property type="component" value="Unassembled WGS sequence"/>
</dbReference>
<dbReference type="PANTHER" id="PTHR31095:SF3">
    <property type="entry name" value="RIKEN CDNA 9930021J03 GENE"/>
    <property type="match status" value="1"/>
</dbReference>
<accession>A0A7D9HY80</accession>
<dbReference type="SMART" id="SM00297">
    <property type="entry name" value="BROMO"/>
    <property type="match status" value="1"/>
</dbReference>